<evidence type="ECO:0000313" key="3">
    <source>
        <dbReference type="Proteomes" id="UP000279995"/>
    </source>
</evidence>
<evidence type="ECO:0000313" key="2">
    <source>
        <dbReference type="EMBL" id="AYM88907.1"/>
    </source>
</evidence>
<name>A0AAD0U558_9GAMM</name>
<gene>
    <name evidence="2" type="ORF">D9T18_19740</name>
</gene>
<dbReference type="Proteomes" id="UP000279995">
    <property type="component" value="Chromosome II"/>
</dbReference>
<dbReference type="PANTHER" id="PTHR38834">
    <property type="entry name" value="PERIPLASMIC SUBSTRATE BINDING PROTEIN FAMILY 3"/>
    <property type="match status" value="1"/>
</dbReference>
<dbReference type="PANTHER" id="PTHR38834:SF3">
    <property type="entry name" value="SOLUTE-BINDING PROTEIN FAMILY 3_N-TERMINAL DOMAIN-CONTAINING PROTEIN"/>
    <property type="match status" value="1"/>
</dbReference>
<proteinExistence type="predicted"/>
<protein>
    <submittedName>
        <fullName evidence="2">ABC transporter substrate-binding protein</fullName>
    </submittedName>
</protein>
<dbReference type="RefSeq" id="WP_121638628.1">
    <property type="nucleotide sequence ID" value="NZ_CP033066.1"/>
</dbReference>
<dbReference type="Gene3D" id="3.40.190.10">
    <property type="entry name" value="Periplasmic binding protein-like II"/>
    <property type="match status" value="2"/>
</dbReference>
<dbReference type="Pfam" id="PF00497">
    <property type="entry name" value="SBP_bac_3"/>
    <property type="match status" value="1"/>
</dbReference>
<dbReference type="AlphaFoldDB" id="A0AAD0U558"/>
<accession>A0AAD0U558</accession>
<feature type="domain" description="Solute-binding protein family 3/N-terminal" evidence="1">
    <location>
        <begin position="3"/>
        <end position="217"/>
    </location>
</feature>
<reference evidence="2 3" key="1">
    <citation type="submission" date="2018-10" db="EMBL/GenBank/DDBJ databases">
        <title>Complete Genome Sequence and Transcriptomic Profiles of a Marine Bacterium, Pseudoalteromonas agarivorans Hao 2018.</title>
        <authorList>
            <person name="Hao L."/>
        </authorList>
    </citation>
    <scope>NUCLEOTIDE SEQUENCE [LARGE SCALE GENOMIC DNA]</scope>
    <source>
        <strain evidence="2 3">Hao 2018</strain>
    </source>
</reference>
<dbReference type="SUPFAM" id="SSF53850">
    <property type="entry name" value="Periplasmic binding protein-like II"/>
    <property type="match status" value="1"/>
</dbReference>
<dbReference type="InterPro" id="IPR001638">
    <property type="entry name" value="Solute-binding_3/MltF_N"/>
</dbReference>
<sequence length="226" mass="26073">MYTDQFAPYNFINEHGQLVGANYDIVNALCIKAEVECDFKVMPWKRAAMLVHKKPYSAIFSMAQHTNRIPLFNWLGPLTTARTYFYKLKSRPDVTVNTLNDTTLYSLGMVRGDIYQSLVKKIGFINGQNLMTFGEEQQYIQLFINNKIDLILGSEHVIYNQLKPYNVSLLDVEQLTELPVSNDLKDNYLAFNKAVPQHIVDRFQRAFKVLKQERSLGSFIAPYSNN</sequence>
<organism evidence="2 3">
    <name type="scientific">Pseudoalteromonas agarivorans</name>
    <dbReference type="NCBI Taxonomy" id="176102"/>
    <lineage>
        <taxon>Bacteria</taxon>
        <taxon>Pseudomonadati</taxon>
        <taxon>Pseudomonadota</taxon>
        <taxon>Gammaproteobacteria</taxon>
        <taxon>Alteromonadales</taxon>
        <taxon>Pseudoalteromonadaceae</taxon>
        <taxon>Pseudoalteromonas</taxon>
    </lineage>
</organism>
<evidence type="ECO:0000259" key="1">
    <source>
        <dbReference type="Pfam" id="PF00497"/>
    </source>
</evidence>
<dbReference type="EMBL" id="CP033066">
    <property type="protein sequence ID" value="AYM88907.1"/>
    <property type="molecule type" value="Genomic_DNA"/>
</dbReference>